<protein>
    <recommendedName>
        <fullName evidence="3">Peptidase aspartic putative domain-containing protein</fullName>
    </recommendedName>
</protein>
<dbReference type="VEuPathDB" id="VectorBase:GAUT030318"/>
<proteinExistence type="predicted"/>
<sequence length="101" mass="11246">MSAGADNSIPRKNYVLRSTAEIRIIAVNRNSAEFRAILDSGSQVNLVSERLIKKLGPSTTTCAVSTTDKEATNQKAPNDVIERLWRKYDDELCDKCLSQDE</sequence>
<name>A0A1A9V9P8_GLOAU</name>
<dbReference type="SUPFAM" id="SSF50630">
    <property type="entry name" value="Acid proteases"/>
    <property type="match status" value="1"/>
</dbReference>
<dbReference type="EnsemblMetazoa" id="GAUT030318-RA">
    <property type="protein sequence ID" value="GAUT030318-PA"/>
    <property type="gene ID" value="GAUT030318"/>
</dbReference>
<evidence type="ECO:0000313" key="1">
    <source>
        <dbReference type="EnsemblMetazoa" id="GAUT030318-PA"/>
    </source>
</evidence>
<evidence type="ECO:0008006" key="3">
    <source>
        <dbReference type="Google" id="ProtNLM"/>
    </source>
</evidence>
<dbReference type="Proteomes" id="UP000078200">
    <property type="component" value="Unassembled WGS sequence"/>
</dbReference>
<evidence type="ECO:0000313" key="2">
    <source>
        <dbReference type="Proteomes" id="UP000078200"/>
    </source>
</evidence>
<reference evidence="1" key="1">
    <citation type="submission" date="2020-05" db="UniProtKB">
        <authorList>
            <consortium name="EnsemblMetazoa"/>
        </authorList>
    </citation>
    <scope>IDENTIFICATION</scope>
    <source>
        <strain evidence="1">TTRI</strain>
    </source>
</reference>
<dbReference type="Gene3D" id="2.40.70.10">
    <property type="entry name" value="Acid Proteases"/>
    <property type="match status" value="1"/>
</dbReference>
<organism evidence="1 2">
    <name type="scientific">Glossina austeni</name>
    <name type="common">Savannah tsetse fly</name>
    <dbReference type="NCBI Taxonomy" id="7395"/>
    <lineage>
        <taxon>Eukaryota</taxon>
        <taxon>Metazoa</taxon>
        <taxon>Ecdysozoa</taxon>
        <taxon>Arthropoda</taxon>
        <taxon>Hexapoda</taxon>
        <taxon>Insecta</taxon>
        <taxon>Pterygota</taxon>
        <taxon>Neoptera</taxon>
        <taxon>Endopterygota</taxon>
        <taxon>Diptera</taxon>
        <taxon>Brachycera</taxon>
        <taxon>Muscomorpha</taxon>
        <taxon>Hippoboscoidea</taxon>
        <taxon>Glossinidae</taxon>
        <taxon>Glossina</taxon>
    </lineage>
</organism>
<dbReference type="AlphaFoldDB" id="A0A1A9V9P8"/>
<dbReference type="InterPro" id="IPR021109">
    <property type="entry name" value="Peptidase_aspartic_dom_sf"/>
</dbReference>
<keyword evidence="2" id="KW-1185">Reference proteome</keyword>
<accession>A0A1A9V9P8</accession>